<reference evidence="1" key="1">
    <citation type="journal article" date="2015" name="Nature">
        <title>Complex archaea that bridge the gap between prokaryotes and eukaryotes.</title>
        <authorList>
            <person name="Spang A."/>
            <person name="Saw J.H."/>
            <person name="Jorgensen S.L."/>
            <person name="Zaremba-Niedzwiedzka K."/>
            <person name="Martijn J."/>
            <person name="Lind A.E."/>
            <person name="van Eijk R."/>
            <person name="Schleper C."/>
            <person name="Guy L."/>
            <person name="Ettema T.J."/>
        </authorList>
    </citation>
    <scope>NUCLEOTIDE SEQUENCE</scope>
</reference>
<dbReference type="AlphaFoldDB" id="A0A0F9H3X4"/>
<accession>A0A0F9H3X4</accession>
<protein>
    <submittedName>
        <fullName evidence="1">Uncharacterized protein</fullName>
    </submittedName>
</protein>
<gene>
    <name evidence="1" type="ORF">LCGC14_1751110</name>
</gene>
<sequence>MIDRIGVLRKIEQAAFALENHIHNRERWFGKSGDQSGNNWGTESSLTPFRAISGNIAFGSDADDEALVLGTDDTPCIAGTTRFDPHTIMVEAASVATEYVIRVIYGTGTMADAETAGQYSDTMVTDAKKGEPLDIHMPRLTSGSHKVWVRIKNGTDNATMDFHYGIHEYER</sequence>
<comment type="caution">
    <text evidence="1">The sequence shown here is derived from an EMBL/GenBank/DDBJ whole genome shotgun (WGS) entry which is preliminary data.</text>
</comment>
<proteinExistence type="predicted"/>
<evidence type="ECO:0000313" key="1">
    <source>
        <dbReference type="EMBL" id="KKM05730.1"/>
    </source>
</evidence>
<organism evidence="1">
    <name type="scientific">marine sediment metagenome</name>
    <dbReference type="NCBI Taxonomy" id="412755"/>
    <lineage>
        <taxon>unclassified sequences</taxon>
        <taxon>metagenomes</taxon>
        <taxon>ecological metagenomes</taxon>
    </lineage>
</organism>
<name>A0A0F9H3X4_9ZZZZ</name>
<dbReference type="EMBL" id="LAZR01016154">
    <property type="protein sequence ID" value="KKM05730.1"/>
    <property type="molecule type" value="Genomic_DNA"/>
</dbReference>